<dbReference type="EMBL" id="WNKQ01000016">
    <property type="protein sequence ID" value="KAF5846363.1"/>
    <property type="molecule type" value="Genomic_DNA"/>
</dbReference>
<dbReference type="AlphaFoldDB" id="A0A8H6DSN0"/>
<reference evidence="1" key="1">
    <citation type="submission" date="2019-11" db="EMBL/GenBank/DDBJ databases">
        <title>Bipolaris sorokiniana Genome sequencing.</title>
        <authorList>
            <person name="Wang H."/>
        </authorList>
    </citation>
    <scope>NUCLEOTIDE SEQUENCE</scope>
</reference>
<sequence>MEFGKGESLSIYGMVKSGWSCEYGHPSGQYVGFAAMRRRGYDSSSIIFLSFLRSNTILDPKTDLIEGTRSV</sequence>
<evidence type="ECO:0000313" key="1">
    <source>
        <dbReference type="EMBL" id="KAF5846363.1"/>
    </source>
</evidence>
<accession>A0A8H6DSN0</accession>
<protein>
    <submittedName>
        <fullName evidence="1">Uncharacterized protein</fullName>
    </submittedName>
</protein>
<comment type="caution">
    <text evidence="1">The sequence shown here is derived from an EMBL/GenBank/DDBJ whole genome shotgun (WGS) entry which is preliminary data.</text>
</comment>
<name>A0A8H6DSN0_COCSA</name>
<dbReference type="Proteomes" id="UP000624244">
    <property type="component" value="Unassembled WGS sequence"/>
</dbReference>
<evidence type="ECO:0000313" key="2">
    <source>
        <dbReference type="Proteomes" id="UP000624244"/>
    </source>
</evidence>
<organism evidence="1 2">
    <name type="scientific">Cochliobolus sativus</name>
    <name type="common">Common root rot and spot blotch fungus</name>
    <name type="synonym">Bipolaris sorokiniana</name>
    <dbReference type="NCBI Taxonomy" id="45130"/>
    <lineage>
        <taxon>Eukaryota</taxon>
        <taxon>Fungi</taxon>
        <taxon>Dikarya</taxon>
        <taxon>Ascomycota</taxon>
        <taxon>Pezizomycotina</taxon>
        <taxon>Dothideomycetes</taxon>
        <taxon>Pleosporomycetidae</taxon>
        <taxon>Pleosporales</taxon>
        <taxon>Pleosporineae</taxon>
        <taxon>Pleosporaceae</taxon>
        <taxon>Bipolaris</taxon>
    </lineage>
</organism>
<gene>
    <name evidence="1" type="ORF">GGP41_003701</name>
</gene>
<proteinExistence type="predicted"/>